<accession>A0A0W0FRU0</accession>
<dbReference type="AlphaFoldDB" id="A0A0W0FRU0"/>
<name>A0A0W0FRU0_MONRR</name>
<evidence type="ECO:0000313" key="2">
    <source>
        <dbReference type="EMBL" id="KTB38966.1"/>
    </source>
</evidence>
<feature type="region of interest" description="Disordered" evidence="1">
    <location>
        <begin position="1"/>
        <end position="181"/>
    </location>
</feature>
<protein>
    <submittedName>
        <fullName evidence="2">Uncharacterized protein</fullName>
    </submittedName>
</protein>
<gene>
    <name evidence="2" type="ORF">WG66_8475</name>
</gene>
<reference evidence="2 3" key="1">
    <citation type="submission" date="2015-12" db="EMBL/GenBank/DDBJ databases">
        <title>Draft genome sequence of Moniliophthora roreri, the causal agent of frosty pod rot of cacao.</title>
        <authorList>
            <person name="Aime M.C."/>
            <person name="Diaz-Valderrama J.R."/>
            <person name="Kijpornyongpan T."/>
            <person name="Phillips-Mora W."/>
        </authorList>
    </citation>
    <scope>NUCLEOTIDE SEQUENCE [LARGE SCALE GENOMIC DNA]</scope>
    <source>
        <strain evidence="2 3">MCA 2952</strain>
    </source>
</reference>
<evidence type="ECO:0000256" key="1">
    <source>
        <dbReference type="SAM" id="MobiDB-lite"/>
    </source>
</evidence>
<proteinExistence type="predicted"/>
<comment type="caution">
    <text evidence="2">The sequence shown here is derived from an EMBL/GenBank/DDBJ whole genome shotgun (WGS) entry which is preliminary data.</text>
</comment>
<feature type="compositionally biased region" description="Polar residues" evidence="1">
    <location>
        <begin position="37"/>
        <end position="68"/>
    </location>
</feature>
<feature type="compositionally biased region" description="Polar residues" evidence="1">
    <location>
        <begin position="88"/>
        <end position="119"/>
    </location>
</feature>
<dbReference type="EMBL" id="LATX01001716">
    <property type="protein sequence ID" value="KTB38966.1"/>
    <property type="molecule type" value="Genomic_DNA"/>
</dbReference>
<evidence type="ECO:0000313" key="3">
    <source>
        <dbReference type="Proteomes" id="UP000054988"/>
    </source>
</evidence>
<dbReference type="Proteomes" id="UP000054988">
    <property type="component" value="Unassembled WGS sequence"/>
</dbReference>
<sequence>MKSQSFSSRNPTETRSTTSRRLSVASILNDQERDLSNNRNTFTSSQSMIPPNEGTANPNAIRLQSGQRTHLGPVRSSTPQPPRLGLQSLHSGRSPSIASPTNQYSPYGYTQNPSQSPVSPSHIMNIGHRQWEGSPSPPLMHAPISLNYDPPPSPPQSPGSRRAPLTSESQRRSLLENDPWIDRSQLTPHSVVCRGCGRTLSLDKSPTRKYYPGHWKHHRARCNAIQIKRETMGLPKNDDGYWDAFPSLR</sequence>
<organism evidence="2 3">
    <name type="scientific">Moniliophthora roreri</name>
    <name type="common">Frosty pod rot fungus</name>
    <name type="synonym">Monilia roreri</name>
    <dbReference type="NCBI Taxonomy" id="221103"/>
    <lineage>
        <taxon>Eukaryota</taxon>
        <taxon>Fungi</taxon>
        <taxon>Dikarya</taxon>
        <taxon>Basidiomycota</taxon>
        <taxon>Agaricomycotina</taxon>
        <taxon>Agaricomycetes</taxon>
        <taxon>Agaricomycetidae</taxon>
        <taxon>Agaricales</taxon>
        <taxon>Marasmiineae</taxon>
        <taxon>Marasmiaceae</taxon>
        <taxon>Moniliophthora</taxon>
    </lineage>
</organism>
<feature type="compositionally biased region" description="Low complexity" evidence="1">
    <location>
        <begin position="7"/>
        <end position="21"/>
    </location>
</feature>